<dbReference type="PANTHER" id="PTHR30405:SF11">
    <property type="entry name" value="RNA-GUIDED DNA ENDONUCLEASE RV2885C-RELATED"/>
    <property type="match status" value="1"/>
</dbReference>
<evidence type="ECO:0000256" key="4">
    <source>
        <dbReference type="ARBA" id="ARBA00023125"/>
    </source>
</evidence>
<comment type="caution">
    <text evidence="8">The sequence shown here is derived from an EMBL/GenBank/DDBJ whole genome shotgun (WGS) entry which is preliminary data.</text>
</comment>
<gene>
    <name evidence="8" type="ORF">A4R35_00175</name>
</gene>
<sequence>MTYRQLRTTYRLSAQSAIRCISKVSDAYKRDKSIKPTFKPEGAMVYDERVMSFKGLTHVSLLTLRGRVLVPFLIGQYQAARMQAIKGQADLIYRQGTFSLAVTLDIPTPDPQETSDILGVDLGIVHLATDSDGESFRGQAVEATRKRSHALRQRLQKRGTKSAKRHLKKLSGKQARFQHHTNHVISKQIVQKARSLGKGIAIEDFRHIRSRTEARLNTSQRSRHSNWSFAQLRFFLSYKAALAGVPLYLVDPAYTSQRWSACGHCAKENRKSQALFCCTNCGMSMNADINAALNIARADVKRPLVSSGSRKESTPLGA</sequence>
<evidence type="ECO:0000259" key="6">
    <source>
        <dbReference type="Pfam" id="PF01385"/>
    </source>
</evidence>
<dbReference type="InterPro" id="IPR051399">
    <property type="entry name" value="RNA-guided_DNA_endo/Transpos"/>
</dbReference>
<dbReference type="Proteomes" id="UP000248706">
    <property type="component" value="Unassembled WGS sequence"/>
</dbReference>
<evidence type="ECO:0000256" key="2">
    <source>
        <dbReference type="ARBA" id="ARBA00011044"/>
    </source>
</evidence>
<evidence type="ECO:0000259" key="7">
    <source>
        <dbReference type="Pfam" id="PF07282"/>
    </source>
</evidence>
<evidence type="ECO:0000256" key="1">
    <source>
        <dbReference type="ARBA" id="ARBA00008761"/>
    </source>
</evidence>
<accession>A0A328V8J5</accession>
<dbReference type="EMBL" id="MCIF01000002">
    <property type="protein sequence ID" value="RAQ93926.1"/>
    <property type="molecule type" value="Genomic_DNA"/>
</dbReference>
<keyword evidence="3" id="KW-0815">Transposition</keyword>
<dbReference type="Pfam" id="PF07282">
    <property type="entry name" value="Cas12f1-like_TNB"/>
    <property type="match status" value="1"/>
</dbReference>
<evidence type="ECO:0000256" key="3">
    <source>
        <dbReference type="ARBA" id="ARBA00022578"/>
    </source>
</evidence>
<evidence type="ECO:0000313" key="8">
    <source>
        <dbReference type="EMBL" id="RAQ93926.1"/>
    </source>
</evidence>
<organism evidence="8 9">
    <name type="scientific">Thermogemmatispora tikiterensis</name>
    <dbReference type="NCBI Taxonomy" id="1825093"/>
    <lineage>
        <taxon>Bacteria</taxon>
        <taxon>Bacillati</taxon>
        <taxon>Chloroflexota</taxon>
        <taxon>Ktedonobacteria</taxon>
        <taxon>Thermogemmatisporales</taxon>
        <taxon>Thermogemmatisporaceae</taxon>
        <taxon>Thermogemmatispora</taxon>
    </lineage>
</organism>
<comment type="similarity">
    <text evidence="1">In the C-terminal section; belongs to the transposase 35 family.</text>
</comment>
<keyword evidence="9" id="KW-1185">Reference proteome</keyword>
<dbReference type="AlphaFoldDB" id="A0A328V8J5"/>
<evidence type="ECO:0000313" key="9">
    <source>
        <dbReference type="Proteomes" id="UP000248706"/>
    </source>
</evidence>
<name>A0A328V8J5_9CHLR</name>
<evidence type="ECO:0000256" key="5">
    <source>
        <dbReference type="ARBA" id="ARBA00023172"/>
    </source>
</evidence>
<feature type="domain" description="Probable transposase IS891/IS1136/IS1341" evidence="6">
    <location>
        <begin position="109"/>
        <end position="194"/>
    </location>
</feature>
<keyword evidence="5" id="KW-0233">DNA recombination</keyword>
<dbReference type="Pfam" id="PF01385">
    <property type="entry name" value="OrfB_IS605"/>
    <property type="match status" value="1"/>
</dbReference>
<dbReference type="NCBIfam" id="NF040570">
    <property type="entry name" value="guided_TnpB"/>
    <property type="match status" value="1"/>
</dbReference>
<dbReference type="GO" id="GO:0032196">
    <property type="term" value="P:transposition"/>
    <property type="evidence" value="ECO:0007669"/>
    <property type="project" value="UniProtKB-KW"/>
</dbReference>
<evidence type="ECO:0008006" key="10">
    <source>
        <dbReference type="Google" id="ProtNLM"/>
    </source>
</evidence>
<dbReference type="GO" id="GO:0006310">
    <property type="term" value="P:DNA recombination"/>
    <property type="evidence" value="ECO:0007669"/>
    <property type="project" value="UniProtKB-KW"/>
</dbReference>
<dbReference type="InterPro" id="IPR001959">
    <property type="entry name" value="Transposase"/>
</dbReference>
<comment type="similarity">
    <text evidence="2">In the N-terminal section; belongs to the transposase 2 family.</text>
</comment>
<keyword evidence="4" id="KW-0238">DNA-binding</keyword>
<dbReference type="InterPro" id="IPR010095">
    <property type="entry name" value="Cas12f1-like_TNB"/>
</dbReference>
<feature type="domain" description="Cas12f1-like TNB" evidence="7">
    <location>
        <begin position="229"/>
        <end position="295"/>
    </location>
</feature>
<reference evidence="8 9" key="1">
    <citation type="submission" date="2016-08" db="EMBL/GenBank/DDBJ databases">
        <title>Analysis of Carbohydrate Active Enzymes in Thermogemmatispora T81 Reveals Carbohydrate Degradation Ability.</title>
        <authorList>
            <person name="Tomazini A."/>
            <person name="Lal S."/>
            <person name="Stott M."/>
            <person name="Henrissat B."/>
            <person name="Polikarpov I."/>
            <person name="Sparling R."/>
            <person name="Levin D.B."/>
        </authorList>
    </citation>
    <scope>NUCLEOTIDE SEQUENCE [LARGE SCALE GENOMIC DNA]</scope>
    <source>
        <strain evidence="8 9">T81</strain>
    </source>
</reference>
<dbReference type="NCBIfam" id="TIGR01766">
    <property type="entry name" value="IS200/IS605 family accessory protein TnpB-like domain"/>
    <property type="match status" value="1"/>
</dbReference>
<dbReference type="PANTHER" id="PTHR30405">
    <property type="entry name" value="TRANSPOSASE"/>
    <property type="match status" value="1"/>
</dbReference>
<protein>
    <recommendedName>
        <fullName evidence="10">Transposase</fullName>
    </recommendedName>
</protein>
<dbReference type="GO" id="GO:0003677">
    <property type="term" value="F:DNA binding"/>
    <property type="evidence" value="ECO:0007669"/>
    <property type="project" value="UniProtKB-KW"/>
</dbReference>
<proteinExistence type="inferred from homology"/>